<dbReference type="InterPro" id="IPR011473">
    <property type="entry name" value="DUF1579"/>
</dbReference>
<evidence type="ECO:0000313" key="2">
    <source>
        <dbReference type="Proteomes" id="UP000315724"/>
    </source>
</evidence>
<reference evidence="1 2" key="1">
    <citation type="submission" date="2019-02" db="EMBL/GenBank/DDBJ databases">
        <title>Deep-cultivation of Planctomycetes and their phenomic and genomic characterization uncovers novel biology.</title>
        <authorList>
            <person name="Wiegand S."/>
            <person name="Jogler M."/>
            <person name="Boedeker C."/>
            <person name="Pinto D."/>
            <person name="Vollmers J."/>
            <person name="Rivas-Marin E."/>
            <person name="Kohn T."/>
            <person name="Peeters S.H."/>
            <person name="Heuer A."/>
            <person name="Rast P."/>
            <person name="Oberbeckmann S."/>
            <person name="Bunk B."/>
            <person name="Jeske O."/>
            <person name="Meyerdierks A."/>
            <person name="Storesund J.E."/>
            <person name="Kallscheuer N."/>
            <person name="Luecker S."/>
            <person name="Lage O.M."/>
            <person name="Pohl T."/>
            <person name="Merkel B.J."/>
            <person name="Hornburger P."/>
            <person name="Mueller R.-W."/>
            <person name="Bruemmer F."/>
            <person name="Labrenz M."/>
            <person name="Spormann A.M."/>
            <person name="Op den Camp H."/>
            <person name="Overmann J."/>
            <person name="Amann R."/>
            <person name="Jetten M.S.M."/>
            <person name="Mascher T."/>
            <person name="Medema M.H."/>
            <person name="Devos D.P."/>
            <person name="Kaster A.-K."/>
            <person name="Ovreas L."/>
            <person name="Rohde M."/>
            <person name="Galperin M.Y."/>
            <person name="Jogler C."/>
        </authorList>
    </citation>
    <scope>NUCLEOTIDE SEQUENCE [LARGE SCALE GENOMIC DNA]</scope>
    <source>
        <strain evidence="1 2">Mal48</strain>
    </source>
</reference>
<accession>A0A517QJN3</accession>
<dbReference type="EMBL" id="CP036267">
    <property type="protein sequence ID" value="QDT31859.1"/>
    <property type="molecule type" value="Genomic_DNA"/>
</dbReference>
<dbReference type="Pfam" id="PF07617">
    <property type="entry name" value="DUF1579"/>
    <property type="match status" value="1"/>
</dbReference>
<gene>
    <name evidence="1" type="ORF">Mal48_10950</name>
</gene>
<dbReference type="AlphaFoldDB" id="A0A517QJN3"/>
<proteinExistence type="predicted"/>
<dbReference type="Proteomes" id="UP000315724">
    <property type="component" value="Chromosome"/>
</dbReference>
<evidence type="ECO:0000313" key="1">
    <source>
        <dbReference type="EMBL" id="QDT31859.1"/>
    </source>
</evidence>
<name>A0A517QJN3_9PLAN</name>
<protein>
    <recommendedName>
        <fullName evidence="3">DUF1579 domain-containing protein</fullName>
    </recommendedName>
</protein>
<dbReference type="RefSeq" id="WP_145196752.1">
    <property type="nucleotide sequence ID" value="NZ_CP036267.1"/>
</dbReference>
<evidence type="ECO:0008006" key="3">
    <source>
        <dbReference type="Google" id="ProtNLM"/>
    </source>
</evidence>
<organism evidence="1 2">
    <name type="scientific">Thalassoglobus polymorphus</name>
    <dbReference type="NCBI Taxonomy" id="2527994"/>
    <lineage>
        <taxon>Bacteria</taxon>
        <taxon>Pseudomonadati</taxon>
        <taxon>Planctomycetota</taxon>
        <taxon>Planctomycetia</taxon>
        <taxon>Planctomycetales</taxon>
        <taxon>Planctomycetaceae</taxon>
        <taxon>Thalassoglobus</taxon>
    </lineage>
</organism>
<keyword evidence="2" id="KW-1185">Reference proteome</keyword>
<dbReference type="KEGG" id="tpol:Mal48_10950"/>
<dbReference type="OrthoDB" id="277821at2"/>
<sequence>MNKKPEDVFAVLVGSWRGTCKTWFEPDELADESAVEGKFELIYGGPFVRHTYIGEIEKNPRSGEETLVFNNASNKFESAWLDTFHMNYGIMRSEGEATEYGFSVFGIYHVDPKHPPWGWKTVYEIIDNDHVTITAYNVTPNGQEAKAVETVYERI</sequence>